<dbReference type="SMART" id="SM00065">
    <property type="entry name" value="GAF"/>
    <property type="match status" value="1"/>
</dbReference>
<dbReference type="AlphaFoldDB" id="A0A318S6W8"/>
<dbReference type="SUPFAM" id="SSF55781">
    <property type="entry name" value="GAF domain-like"/>
    <property type="match status" value="2"/>
</dbReference>
<organism evidence="2 3">
    <name type="scientific">Deinococcus yavapaiensis KR-236</name>
    <dbReference type="NCBI Taxonomy" id="694435"/>
    <lineage>
        <taxon>Bacteria</taxon>
        <taxon>Thermotogati</taxon>
        <taxon>Deinococcota</taxon>
        <taxon>Deinococci</taxon>
        <taxon>Deinococcales</taxon>
        <taxon>Deinococcaceae</taxon>
        <taxon>Deinococcus</taxon>
    </lineage>
</organism>
<dbReference type="SMART" id="SM00267">
    <property type="entry name" value="GGDEF"/>
    <property type="match status" value="1"/>
</dbReference>
<dbReference type="Proteomes" id="UP000248326">
    <property type="component" value="Unassembled WGS sequence"/>
</dbReference>
<gene>
    <name evidence="2" type="ORF">DES52_10834</name>
</gene>
<reference evidence="2 3" key="1">
    <citation type="submission" date="2018-06" db="EMBL/GenBank/DDBJ databases">
        <title>Genomic Encyclopedia of Type Strains, Phase IV (KMG-IV): sequencing the most valuable type-strain genomes for metagenomic binning, comparative biology and taxonomic classification.</title>
        <authorList>
            <person name="Goeker M."/>
        </authorList>
    </citation>
    <scope>NUCLEOTIDE SEQUENCE [LARGE SCALE GENOMIC DNA]</scope>
    <source>
        <strain evidence="2 3">DSM 18048</strain>
    </source>
</reference>
<accession>A0A318S6W8</accession>
<dbReference type="InterPro" id="IPR003018">
    <property type="entry name" value="GAF"/>
</dbReference>
<dbReference type="Gene3D" id="3.30.450.40">
    <property type="match status" value="2"/>
</dbReference>
<dbReference type="InterPro" id="IPR029787">
    <property type="entry name" value="Nucleotide_cyclase"/>
</dbReference>
<dbReference type="Pfam" id="PF01590">
    <property type="entry name" value="GAF"/>
    <property type="match status" value="1"/>
</dbReference>
<dbReference type="InterPro" id="IPR043128">
    <property type="entry name" value="Rev_trsase/Diguanyl_cyclase"/>
</dbReference>
<dbReference type="PROSITE" id="PS50887">
    <property type="entry name" value="GGDEF"/>
    <property type="match status" value="1"/>
</dbReference>
<dbReference type="SUPFAM" id="SSF55073">
    <property type="entry name" value="Nucleotide cyclase"/>
    <property type="match status" value="1"/>
</dbReference>
<protein>
    <submittedName>
        <fullName evidence="2">Diguanylate cyclase with GAF sensor</fullName>
    </submittedName>
</protein>
<keyword evidence="3" id="KW-1185">Reference proteome</keyword>
<dbReference type="InterPro" id="IPR029016">
    <property type="entry name" value="GAF-like_dom_sf"/>
</dbReference>
<dbReference type="EMBL" id="QJSX01000008">
    <property type="protein sequence ID" value="PYE53505.1"/>
    <property type="molecule type" value="Genomic_DNA"/>
</dbReference>
<dbReference type="PANTHER" id="PTHR43102:SF2">
    <property type="entry name" value="GAF DOMAIN-CONTAINING PROTEIN"/>
    <property type="match status" value="1"/>
</dbReference>
<dbReference type="Pfam" id="PF00990">
    <property type="entry name" value="GGDEF"/>
    <property type="match status" value="1"/>
</dbReference>
<comment type="caution">
    <text evidence="2">The sequence shown here is derived from an EMBL/GenBank/DDBJ whole genome shotgun (WGS) entry which is preliminary data.</text>
</comment>
<dbReference type="RefSeq" id="WP_170131013.1">
    <property type="nucleotide sequence ID" value="NZ_QJSX01000008.1"/>
</dbReference>
<sequence>MTALASMDEERRLEALNRYEVWETLPEEAFDRVARLAAELADAPIAMISFVGADRQWAKACYGMLSLEAPRGEAFCTWTIRSPAVLVVQDTLRDENFASLPLVTGAPHVRAYAGAPLVTPDGFTIGSLCIIDDRPRDFSESVRRHLTLLSKVVVDQLEARLEGRRLARSTAFAQALLTISALGAEDVAPTELVRRAVEVVARVADVDWSSLITIEGENVSGFTVRSTPNVPPIFENFAQAEVVHGWHAAWSSHGPHEFEYVDDYAAHPEVRRRLLNVGLRTVMWGALGHFEHTRYLLVAARFHVPRPWTEPERQLWGAVARVVTSSLERRAYLFALREAALTDTLTGLGNRRAFDLDLDATLARAHRANSTFSVGILDLDGLKAINDQEGHERGDALLRTFAASLRSELRMADRIYRLGGDEYALLLEHPDARYPPDELRDIMLSRVECAARRTRRSGFPAAGASLGTALFPHDAQSGADLVRLADARMYERKRLRKDFGDDFVVREIDWDS</sequence>
<dbReference type="NCBIfam" id="TIGR00254">
    <property type="entry name" value="GGDEF"/>
    <property type="match status" value="1"/>
</dbReference>
<name>A0A318S6W8_9DEIO</name>
<dbReference type="CDD" id="cd01949">
    <property type="entry name" value="GGDEF"/>
    <property type="match status" value="1"/>
</dbReference>
<evidence type="ECO:0000313" key="2">
    <source>
        <dbReference type="EMBL" id="PYE53505.1"/>
    </source>
</evidence>
<feature type="domain" description="GGDEF" evidence="1">
    <location>
        <begin position="370"/>
        <end position="508"/>
    </location>
</feature>
<dbReference type="InterPro" id="IPR000160">
    <property type="entry name" value="GGDEF_dom"/>
</dbReference>
<dbReference type="Gene3D" id="3.30.70.270">
    <property type="match status" value="1"/>
</dbReference>
<evidence type="ECO:0000313" key="3">
    <source>
        <dbReference type="Proteomes" id="UP000248326"/>
    </source>
</evidence>
<dbReference type="PANTHER" id="PTHR43102">
    <property type="entry name" value="SLR1143 PROTEIN"/>
    <property type="match status" value="1"/>
</dbReference>
<proteinExistence type="predicted"/>
<evidence type="ECO:0000259" key="1">
    <source>
        <dbReference type="PROSITE" id="PS50887"/>
    </source>
</evidence>